<dbReference type="Ensembl" id="ENSCMIT00000031549.1">
    <property type="protein sequence ID" value="ENSCMIP00000031075.1"/>
    <property type="gene ID" value="ENSCMIG00000013360.1"/>
</dbReference>
<evidence type="ECO:0000256" key="1">
    <source>
        <dbReference type="ARBA" id="ARBA00022737"/>
    </source>
</evidence>
<dbReference type="OMA" id="FEDSAIC"/>
<evidence type="ECO:0000256" key="2">
    <source>
        <dbReference type="SAM" id="Phobius"/>
    </source>
</evidence>
<dbReference type="AlphaFoldDB" id="A0A4W3JFP6"/>
<evidence type="ECO:0000259" key="3">
    <source>
        <dbReference type="PROSITE" id="PS50060"/>
    </source>
</evidence>
<reference evidence="5" key="2">
    <citation type="journal article" date="2007" name="PLoS Biol.">
        <title>Survey sequencing and comparative analysis of the elephant shark (Callorhinchus milii) genome.</title>
        <authorList>
            <person name="Venkatesh B."/>
            <person name="Kirkness E.F."/>
            <person name="Loh Y.H."/>
            <person name="Halpern A.L."/>
            <person name="Lee A.P."/>
            <person name="Johnson J."/>
            <person name="Dandona N."/>
            <person name="Viswanathan L.D."/>
            <person name="Tay A."/>
            <person name="Venter J.C."/>
            <person name="Strausberg R.L."/>
            <person name="Brenner S."/>
        </authorList>
    </citation>
    <scope>NUCLEOTIDE SEQUENCE [LARGE SCALE GENOMIC DNA]</scope>
</reference>
<dbReference type="Gene3D" id="2.60.120.200">
    <property type="match status" value="1"/>
</dbReference>
<dbReference type="PANTHER" id="PTHR23282:SF146">
    <property type="entry name" value="RT07201P-RELATED"/>
    <property type="match status" value="1"/>
</dbReference>
<dbReference type="Proteomes" id="UP000314986">
    <property type="component" value="Unassembled WGS sequence"/>
</dbReference>
<dbReference type="PROSITE" id="PS50060">
    <property type="entry name" value="MAM_2"/>
    <property type="match status" value="1"/>
</dbReference>
<keyword evidence="2" id="KW-1133">Transmembrane helix</keyword>
<evidence type="ECO:0000313" key="4">
    <source>
        <dbReference type="Ensembl" id="ENSCMIP00000031075.1"/>
    </source>
</evidence>
<dbReference type="InParanoid" id="A0A4W3JFP6"/>
<dbReference type="CDD" id="cd06263">
    <property type="entry name" value="MAM"/>
    <property type="match status" value="1"/>
</dbReference>
<feature type="transmembrane region" description="Helical" evidence="2">
    <location>
        <begin position="12"/>
        <end position="30"/>
    </location>
</feature>
<dbReference type="InterPro" id="IPR000998">
    <property type="entry name" value="MAM_dom"/>
</dbReference>
<feature type="domain" description="MAM" evidence="3">
    <location>
        <begin position="57"/>
        <end position="222"/>
    </location>
</feature>
<keyword evidence="1" id="KW-0677">Repeat</keyword>
<proteinExistence type="predicted"/>
<reference evidence="4" key="5">
    <citation type="submission" date="2025-09" db="UniProtKB">
        <authorList>
            <consortium name="Ensembl"/>
        </authorList>
    </citation>
    <scope>IDENTIFICATION</scope>
</reference>
<dbReference type="Pfam" id="PF00629">
    <property type="entry name" value="MAM"/>
    <property type="match status" value="1"/>
</dbReference>
<name>A0A4W3JFP6_CALMI</name>
<evidence type="ECO:0000313" key="5">
    <source>
        <dbReference type="Proteomes" id="UP000314986"/>
    </source>
</evidence>
<dbReference type="GO" id="GO:0016020">
    <property type="term" value="C:membrane"/>
    <property type="evidence" value="ECO:0007669"/>
    <property type="project" value="InterPro"/>
</dbReference>
<organism evidence="4 5">
    <name type="scientific">Callorhinchus milii</name>
    <name type="common">Ghost shark</name>
    <dbReference type="NCBI Taxonomy" id="7868"/>
    <lineage>
        <taxon>Eukaryota</taxon>
        <taxon>Metazoa</taxon>
        <taxon>Chordata</taxon>
        <taxon>Craniata</taxon>
        <taxon>Vertebrata</taxon>
        <taxon>Chondrichthyes</taxon>
        <taxon>Holocephali</taxon>
        <taxon>Chimaeriformes</taxon>
        <taxon>Callorhinchidae</taxon>
        <taxon>Callorhinchus</taxon>
    </lineage>
</organism>
<dbReference type="SMART" id="SM00137">
    <property type="entry name" value="MAM"/>
    <property type="match status" value="1"/>
</dbReference>
<reference evidence="4" key="4">
    <citation type="submission" date="2025-08" db="UniProtKB">
        <authorList>
            <consortium name="Ensembl"/>
        </authorList>
    </citation>
    <scope>IDENTIFICATION</scope>
</reference>
<sequence>MNQIGTVKKMTFFNFIFLLIAGIHCLQIVVSHKIGSESNDLPHGQSSPWIPGADYITQCDFNDNSRPFCNWVQPCLEDSGEWIRTKHGTPTLGTGPEEDYPSGDLGGYFIYQEASNFVPSDFIRLESQNISVSGEICIDFWYHMLGTENVNKLKVLVKEDTSEKMVWSKSGNQGSTWLYASVTVPFPTESRIKVIFEAIRGLTEYGDTAIDNIAVRRGACDSGNISQNHKIIQ</sequence>
<dbReference type="FunFam" id="2.60.120.200:FF:000128">
    <property type="entry name" value="enteropeptidase isoform X2"/>
    <property type="match status" value="1"/>
</dbReference>
<dbReference type="GeneTree" id="ENSGT00940000163883"/>
<reference evidence="5" key="1">
    <citation type="journal article" date="2006" name="Science">
        <title>Ancient noncoding elements conserved in the human genome.</title>
        <authorList>
            <person name="Venkatesh B."/>
            <person name="Kirkness E.F."/>
            <person name="Loh Y.H."/>
            <person name="Halpern A.L."/>
            <person name="Lee A.P."/>
            <person name="Johnson J."/>
            <person name="Dandona N."/>
            <person name="Viswanathan L.D."/>
            <person name="Tay A."/>
            <person name="Venter J.C."/>
            <person name="Strausberg R.L."/>
            <person name="Brenner S."/>
        </authorList>
    </citation>
    <scope>NUCLEOTIDE SEQUENCE [LARGE SCALE GENOMIC DNA]</scope>
</reference>
<dbReference type="PANTHER" id="PTHR23282">
    <property type="entry name" value="APICAL ENDOSOMAL GLYCOPROTEIN PRECURSOR"/>
    <property type="match status" value="1"/>
</dbReference>
<keyword evidence="5" id="KW-1185">Reference proteome</keyword>
<accession>A0A4W3JFP6</accession>
<protein>
    <recommendedName>
        <fullName evidence="3">MAM domain-containing protein</fullName>
    </recommendedName>
</protein>
<dbReference type="STRING" id="7868.ENSCMIP00000031075"/>
<dbReference type="InterPro" id="IPR051560">
    <property type="entry name" value="MAM_domain-containing"/>
</dbReference>
<dbReference type="SUPFAM" id="SSF49899">
    <property type="entry name" value="Concanavalin A-like lectins/glucanases"/>
    <property type="match status" value="1"/>
</dbReference>
<dbReference type="PROSITE" id="PS00740">
    <property type="entry name" value="MAM_1"/>
    <property type="match status" value="1"/>
</dbReference>
<keyword evidence="2" id="KW-0472">Membrane</keyword>
<reference evidence="5" key="3">
    <citation type="journal article" date="2014" name="Nature">
        <title>Elephant shark genome provides unique insights into gnathostome evolution.</title>
        <authorList>
            <consortium name="International Elephant Shark Genome Sequencing Consortium"/>
            <person name="Venkatesh B."/>
            <person name="Lee A.P."/>
            <person name="Ravi V."/>
            <person name="Maurya A.K."/>
            <person name="Lian M.M."/>
            <person name="Swann J.B."/>
            <person name="Ohta Y."/>
            <person name="Flajnik M.F."/>
            <person name="Sutoh Y."/>
            <person name="Kasahara M."/>
            <person name="Hoon S."/>
            <person name="Gangu V."/>
            <person name="Roy S.W."/>
            <person name="Irimia M."/>
            <person name="Korzh V."/>
            <person name="Kondrychyn I."/>
            <person name="Lim Z.W."/>
            <person name="Tay B.H."/>
            <person name="Tohari S."/>
            <person name="Kong K.W."/>
            <person name="Ho S."/>
            <person name="Lorente-Galdos B."/>
            <person name="Quilez J."/>
            <person name="Marques-Bonet T."/>
            <person name="Raney B.J."/>
            <person name="Ingham P.W."/>
            <person name="Tay A."/>
            <person name="Hillier L.W."/>
            <person name="Minx P."/>
            <person name="Boehm T."/>
            <person name="Wilson R.K."/>
            <person name="Brenner S."/>
            <person name="Warren W.C."/>
        </authorList>
    </citation>
    <scope>NUCLEOTIDE SEQUENCE [LARGE SCALE GENOMIC DNA]</scope>
</reference>
<dbReference type="InterPro" id="IPR013320">
    <property type="entry name" value="ConA-like_dom_sf"/>
</dbReference>
<keyword evidence="2" id="KW-0812">Transmembrane</keyword>